<name>A0A6A6W2U1_9PEZI</name>
<dbReference type="GO" id="GO:0001522">
    <property type="term" value="P:pseudouridine synthesis"/>
    <property type="evidence" value="ECO:0007669"/>
    <property type="project" value="InterPro"/>
</dbReference>
<dbReference type="Gene3D" id="3.30.2350.20">
    <property type="entry name" value="TruD, catalytic domain"/>
    <property type="match status" value="2"/>
</dbReference>
<feature type="compositionally biased region" description="Basic and acidic residues" evidence="4">
    <location>
        <begin position="1"/>
        <end position="12"/>
    </location>
</feature>
<feature type="domain" description="TRUD" evidence="5">
    <location>
        <begin position="522"/>
        <end position="794"/>
    </location>
</feature>
<dbReference type="InterPro" id="IPR020119">
    <property type="entry name" value="PsdUridine_synth_TruD_CS"/>
</dbReference>
<dbReference type="GeneID" id="54485294"/>
<feature type="compositionally biased region" description="Basic and acidic residues" evidence="4">
    <location>
        <begin position="182"/>
        <end position="207"/>
    </location>
</feature>
<dbReference type="AlphaFoldDB" id="A0A6A6W2U1"/>
<dbReference type="RefSeq" id="XP_033599623.1">
    <property type="nucleotide sequence ID" value="XM_033744240.1"/>
</dbReference>
<organism evidence="6 7">
    <name type="scientific">Pseudovirgaria hyperparasitica</name>
    <dbReference type="NCBI Taxonomy" id="470096"/>
    <lineage>
        <taxon>Eukaryota</taxon>
        <taxon>Fungi</taxon>
        <taxon>Dikarya</taxon>
        <taxon>Ascomycota</taxon>
        <taxon>Pezizomycotina</taxon>
        <taxon>Dothideomycetes</taxon>
        <taxon>Dothideomycetes incertae sedis</taxon>
        <taxon>Acrospermales</taxon>
        <taxon>Acrospermaceae</taxon>
        <taxon>Pseudovirgaria</taxon>
    </lineage>
</organism>
<dbReference type="PROSITE" id="PS50984">
    <property type="entry name" value="TRUD"/>
    <property type="match status" value="1"/>
</dbReference>
<feature type="region of interest" description="Disordered" evidence="4">
    <location>
        <begin position="182"/>
        <end position="255"/>
    </location>
</feature>
<evidence type="ECO:0000256" key="3">
    <source>
        <dbReference type="ARBA" id="ARBA00023235"/>
    </source>
</evidence>
<feature type="compositionally biased region" description="Gly residues" evidence="4">
    <location>
        <begin position="352"/>
        <end position="371"/>
    </location>
</feature>
<dbReference type="SUPFAM" id="SSF55120">
    <property type="entry name" value="Pseudouridine synthase"/>
    <property type="match status" value="1"/>
</dbReference>
<proteinExistence type="inferred from homology"/>
<evidence type="ECO:0000313" key="6">
    <source>
        <dbReference type="EMBL" id="KAF2757172.1"/>
    </source>
</evidence>
<dbReference type="GO" id="GO:0003723">
    <property type="term" value="F:RNA binding"/>
    <property type="evidence" value="ECO:0007669"/>
    <property type="project" value="InterPro"/>
</dbReference>
<dbReference type="GO" id="GO:0008033">
    <property type="term" value="P:tRNA processing"/>
    <property type="evidence" value="ECO:0007669"/>
    <property type="project" value="UniProtKB-KW"/>
</dbReference>
<dbReference type="InterPro" id="IPR020103">
    <property type="entry name" value="PsdUridine_synth_cat_dom_sf"/>
</dbReference>
<dbReference type="InterPro" id="IPR001656">
    <property type="entry name" value="PsdUridine_synth_TruD"/>
</dbReference>
<evidence type="ECO:0000256" key="4">
    <source>
        <dbReference type="SAM" id="MobiDB-lite"/>
    </source>
</evidence>
<dbReference type="Proteomes" id="UP000799437">
    <property type="component" value="Unassembled WGS sequence"/>
</dbReference>
<accession>A0A6A6W2U1</accession>
<dbReference type="InterPro" id="IPR011760">
    <property type="entry name" value="PsdUridine_synth_TruD_insert"/>
</dbReference>
<dbReference type="PANTHER" id="PTHR13326:SF21">
    <property type="entry name" value="PSEUDOURIDYLATE SYNTHASE PUS7L"/>
    <property type="match status" value="1"/>
</dbReference>
<keyword evidence="3" id="KW-0413">Isomerase</keyword>
<dbReference type="GO" id="GO:0005634">
    <property type="term" value="C:nucleus"/>
    <property type="evidence" value="ECO:0007669"/>
    <property type="project" value="TreeGrafter"/>
</dbReference>
<protein>
    <submittedName>
        <fullName evidence="6">tRNA pseudouridine synthase D</fullName>
    </submittedName>
</protein>
<feature type="region of interest" description="Disordered" evidence="4">
    <location>
        <begin position="1"/>
        <end position="88"/>
    </location>
</feature>
<feature type="compositionally biased region" description="Polar residues" evidence="4">
    <location>
        <begin position="221"/>
        <end position="233"/>
    </location>
</feature>
<keyword evidence="2" id="KW-0819">tRNA processing</keyword>
<dbReference type="GO" id="GO:0009982">
    <property type="term" value="F:pseudouridine synthase activity"/>
    <property type="evidence" value="ECO:0007669"/>
    <property type="project" value="InterPro"/>
</dbReference>
<sequence length="886" mass="97940">MMSSSPREDHGPPSKRARLSPSAPSLHPSQPDAMELDNAPPAVATKDTAQLDGPEPRLVLDTQDNAPQPTAESQVSNRAQLEKASEQRLVTTHTTAAIVSKESRVGITQYVVPDTRGFEGVLKQRYTDFLVNEILPDGEVCHLTSLGDEKLRDRIEGLMAEKVREESAQRERHLLEIEEKKRQEAKKQEQEAKAAEELKQAETKESEVLEETQATDEAVATNGSNEGPDSNGDTDAKHEQGTNDEKPDEASVVHDSKQISADNILILNDLFGDRTAGILKLNNSVLKHPDWKARDFSQVKVGKLADKAQRTRAHQAIRDIFSGRLESLTENDGSMVVKAMPPSQRGNDTFHGGRGGRGGRGNRGGRGGRGGNSRSDGRPEKPRGKLGWAELGGEYLHFTLYKENKDTMESIAYLASQMKVPAKSFQFAGTKDRRGVTVQRVCVRRAYADQLSKHGKLLRQAKIGDFEYQPNGLDLGDLTGNEFVITLRDCSFSGAADLPHDEKAKVAEDIIKTAVANLNRNGFLNYYGLQRFGTFAATTDEIGVKMLQEDFRGAVDKILDFDPALLDIDRRNQSSTPVATDDLDRALAINIWRTTGKGYEALGILPRKFSAEAAVIRHLAARGHENDLQGALQTISRPLRLMYVHAYQSLVWNVVASKRWELYGGRVVEGDLVLVHEHKDKEKDSEPIAPIEDFDQAGEEVVLPAAEDRATGLDDVHERARALNKEEAESGQYSIFDVVLSLPGWDVEYPANAIGEFYKEFMASERGGGLNPHDMRRGWKEVSLSGGYRKLLGKVGDGMTGEVKSYSSVDEQLVETDLDRLFRERNLTTANDRQNLPKAGDDELTKKIAVIIRMKLGSSTYATMALRELMKAGGVKTYKPEYSGRA</sequence>
<feature type="compositionally biased region" description="Basic and acidic residues" evidence="4">
    <location>
        <begin position="234"/>
        <end position="255"/>
    </location>
</feature>
<dbReference type="PROSITE" id="PS01268">
    <property type="entry name" value="UPF0024"/>
    <property type="match status" value="1"/>
</dbReference>
<dbReference type="CDD" id="cd02576">
    <property type="entry name" value="PseudoU_synth_ScPUS7"/>
    <property type="match status" value="1"/>
</dbReference>
<gene>
    <name evidence="6" type="ORF">EJ05DRAFT_477390</name>
</gene>
<dbReference type="PANTHER" id="PTHR13326">
    <property type="entry name" value="TRNA PSEUDOURIDINE SYNTHASE D"/>
    <property type="match status" value="1"/>
</dbReference>
<dbReference type="Pfam" id="PF01142">
    <property type="entry name" value="TruD"/>
    <property type="match status" value="1"/>
</dbReference>
<evidence type="ECO:0000256" key="1">
    <source>
        <dbReference type="ARBA" id="ARBA00007953"/>
    </source>
</evidence>
<dbReference type="InterPro" id="IPR042214">
    <property type="entry name" value="TruD_catalytic"/>
</dbReference>
<comment type="similarity">
    <text evidence="1">Belongs to the pseudouridine synthase TruD family.</text>
</comment>
<evidence type="ECO:0000256" key="2">
    <source>
        <dbReference type="ARBA" id="ARBA00022694"/>
    </source>
</evidence>
<feature type="region of interest" description="Disordered" evidence="4">
    <location>
        <begin position="337"/>
        <end position="386"/>
    </location>
</feature>
<feature type="compositionally biased region" description="Polar residues" evidence="4">
    <location>
        <begin position="62"/>
        <end position="79"/>
    </location>
</feature>
<reference evidence="6" key="1">
    <citation type="journal article" date="2020" name="Stud. Mycol.">
        <title>101 Dothideomycetes genomes: a test case for predicting lifestyles and emergence of pathogens.</title>
        <authorList>
            <person name="Haridas S."/>
            <person name="Albert R."/>
            <person name="Binder M."/>
            <person name="Bloem J."/>
            <person name="Labutti K."/>
            <person name="Salamov A."/>
            <person name="Andreopoulos B."/>
            <person name="Baker S."/>
            <person name="Barry K."/>
            <person name="Bills G."/>
            <person name="Bluhm B."/>
            <person name="Cannon C."/>
            <person name="Castanera R."/>
            <person name="Culley D."/>
            <person name="Daum C."/>
            <person name="Ezra D."/>
            <person name="Gonzalez J."/>
            <person name="Henrissat B."/>
            <person name="Kuo A."/>
            <person name="Liang C."/>
            <person name="Lipzen A."/>
            <person name="Lutzoni F."/>
            <person name="Magnuson J."/>
            <person name="Mondo S."/>
            <person name="Nolan M."/>
            <person name="Ohm R."/>
            <person name="Pangilinan J."/>
            <person name="Park H.-J."/>
            <person name="Ramirez L."/>
            <person name="Alfaro M."/>
            <person name="Sun H."/>
            <person name="Tritt A."/>
            <person name="Yoshinaga Y."/>
            <person name="Zwiers L.-H."/>
            <person name="Turgeon B."/>
            <person name="Goodwin S."/>
            <person name="Spatafora J."/>
            <person name="Crous P."/>
            <person name="Grigoriev I."/>
        </authorList>
    </citation>
    <scope>NUCLEOTIDE SEQUENCE</scope>
    <source>
        <strain evidence="6">CBS 121739</strain>
    </source>
</reference>
<dbReference type="EMBL" id="ML996574">
    <property type="protein sequence ID" value="KAF2757172.1"/>
    <property type="molecule type" value="Genomic_DNA"/>
</dbReference>
<keyword evidence="7" id="KW-1185">Reference proteome</keyword>
<evidence type="ECO:0000313" key="7">
    <source>
        <dbReference type="Proteomes" id="UP000799437"/>
    </source>
</evidence>
<dbReference type="PIRSF" id="PIRSF037016">
    <property type="entry name" value="Pseudouridin_synth_euk_prd"/>
    <property type="match status" value="1"/>
</dbReference>
<dbReference type="OrthoDB" id="447290at2759"/>
<evidence type="ECO:0000259" key="5">
    <source>
        <dbReference type="PROSITE" id="PS50984"/>
    </source>
</evidence>
<dbReference type="NCBIfam" id="TIGR00094">
    <property type="entry name" value="tRNA_TruD_broad"/>
    <property type="match status" value="1"/>
</dbReference>